<comment type="cofactor">
    <cofactor evidence="14">
        <name>Mg(2+)</name>
        <dbReference type="ChEBI" id="CHEBI:18420"/>
    </cofactor>
    <text evidence="14">Binds 1 Mg(2+) ion per subunit.</text>
</comment>
<dbReference type="InterPro" id="IPR000399">
    <property type="entry name" value="TPP-bd_CS"/>
</dbReference>
<evidence type="ECO:0000256" key="13">
    <source>
        <dbReference type="ARBA" id="ARBA00048670"/>
    </source>
</evidence>
<comment type="caution">
    <text evidence="18">The sequence shown here is derived from an EMBL/GenBank/DDBJ whole genome shotgun (WGS) entry which is preliminary data.</text>
</comment>
<keyword evidence="7 14" id="KW-0808">Transferase</keyword>
<dbReference type="CDD" id="cd07035">
    <property type="entry name" value="TPP_PYR_POX_like"/>
    <property type="match status" value="1"/>
</dbReference>
<dbReference type="UniPathway" id="UPA00049">
    <property type="reaction ID" value="UER00059"/>
</dbReference>
<dbReference type="GO" id="GO:0009097">
    <property type="term" value="P:isoleucine biosynthetic process"/>
    <property type="evidence" value="ECO:0007669"/>
    <property type="project" value="UniProtKB-UniPathway"/>
</dbReference>
<dbReference type="Gene3D" id="3.40.50.970">
    <property type="match status" value="2"/>
</dbReference>
<sequence length="565" mass="61451">MLGQLKTDVTVRSAKKTGADLLLEELAKQKVELVFGYPGGAVLPLYDSIYRNSFHNILVRHEQAAVHAAEGFAKSTGKTGVVFVTSGPGATNTITGIADAKSDSVPLVVFTGQVGTAALGTNAFQEADIVSITQPLTKKSFQVKHVAELTRIVQLAFDLANSGRKGPVVVDLPKNVMQATAESSLLSTATAVSPSLANKPLTTLIQALKRAKKPLLLLGGGVAAAQAAKETRQFVAKYHLPVVTSLLGLGVIPTNYPFFLGMGGMHGTYAANQALTECDFLLNVGSRFDDRLVTKPTEFAPKAWIAQIDIDPHELNKIVPVDLAAVADAKQVFKQLLAADFSLPAITDWQQQLQVWQQTYPYHYQMEAGVIKPQAVIEEIGRLTQGEALVVTDVGQHQMWAAQYYPYRHPRQLITSGGLGTMGFGLPAAIGAKLANPQKEVVLFVGDGGLQMTIEELAVIKQYNLDLKIILLNNQALGMVRQWQDMFYQKRRSQTIFDEQPDFLTIAQAYGIKNLKLDPSNWKTTLADVFSRQNCVLAEAQIPQLEEVTPMVAPGTPNHQMLKIK</sequence>
<evidence type="ECO:0000256" key="9">
    <source>
        <dbReference type="ARBA" id="ARBA00022827"/>
    </source>
</evidence>
<organism evidence="18 19">
    <name type="scientific">Liquorilactobacillus ghanensis DSM 18630</name>
    <dbReference type="NCBI Taxonomy" id="1423750"/>
    <lineage>
        <taxon>Bacteria</taxon>
        <taxon>Bacillati</taxon>
        <taxon>Bacillota</taxon>
        <taxon>Bacilli</taxon>
        <taxon>Lactobacillales</taxon>
        <taxon>Lactobacillaceae</taxon>
        <taxon>Liquorilactobacillus</taxon>
    </lineage>
</organism>
<comment type="pathway">
    <text evidence="1 14">Amino-acid biosynthesis; L-isoleucine biosynthesis; L-isoleucine from 2-oxobutanoate: step 1/4.</text>
</comment>
<dbReference type="GO" id="GO:0003984">
    <property type="term" value="F:acetolactate synthase activity"/>
    <property type="evidence" value="ECO:0007669"/>
    <property type="project" value="UniProtKB-EC"/>
</dbReference>
<dbReference type="InterPro" id="IPR011766">
    <property type="entry name" value="TPP_enzyme_TPP-bd"/>
</dbReference>
<dbReference type="EC" id="2.2.1.6" evidence="4 14"/>
<evidence type="ECO:0000313" key="18">
    <source>
        <dbReference type="EMBL" id="KRM05784.1"/>
    </source>
</evidence>
<evidence type="ECO:0000256" key="5">
    <source>
        <dbReference type="ARBA" id="ARBA00022605"/>
    </source>
</evidence>
<reference evidence="18 19" key="1">
    <citation type="journal article" date="2015" name="Genome Announc.">
        <title>Expanding the biotechnology potential of lactobacilli through comparative genomics of 213 strains and associated genera.</title>
        <authorList>
            <person name="Sun Z."/>
            <person name="Harris H.M."/>
            <person name="McCann A."/>
            <person name="Guo C."/>
            <person name="Argimon S."/>
            <person name="Zhang W."/>
            <person name="Yang X."/>
            <person name="Jeffery I.B."/>
            <person name="Cooney J.C."/>
            <person name="Kagawa T.F."/>
            <person name="Liu W."/>
            <person name="Song Y."/>
            <person name="Salvetti E."/>
            <person name="Wrobel A."/>
            <person name="Rasinkangas P."/>
            <person name="Parkhill J."/>
            <person name="Rea M.C."/>
            <person name="O'Sullivan O."/>
            <person name="Ritari J."/>
            <person name="Douillard F.P."/>
            <person name="Paul Ross R."/>
            <person name="Yang R."/>
            <person name="Briner A.E."/>
            <person name="Felis G.E."/>
            <person name="de Vos W.M."/>
            <person name="Barrangou R."/>
            <person name="Klaenhammer T.R."/>
            <person name="Caufield P.W."/>
            <person name="Cui Y."/>
            <person name="Zhang H."/>
            <person name="O'Toole P.W."/>
        </authorList>
    </citation>
    <scope>NUCLEOTIDE SEQUENCE [LARGE SCALE GENOMIC DNA]</scope>
    <source>
        <strain evidence="18 19">DSM 18630</strain>
    </source>
</reference>
<keyword evidence="12 14" id="KW-0100">Branched-chain amino acid biosynthesis</keyword>
<dbReference type="SUPFAM" id="SSF52467">
    <property type="entry name" value="DHS-like NAD/FAD-binding domain"/>
    <property type="match status" value="1"/>
</dbReference>
<dbReference type="Pfam" id="PF02776">
    <property type="entry name" value="TPP_enzyme_N"/>
    <property type="match status" value="1"/>
</dbReference>
<dbReference type="PATRIC" id="fig|1423750.3.peg.1537"/>
<dbReference type="AlphaFoldDB" id="A0A0R1VJ90"/>
<dbReference type="CDD" id="cd02015">
    <property type="entry name" value="TPP_AHAS"/>
    <property type="match status" value="1"/>
</dbReference>
<feature type="domain" description="Thiamine pyrophosphate enzyme TPP-binding" evidence="16">
    <location>
        <begin position="393"/>
        <end position="530"/>
    </location>
</feature>
<dbReference type="OrthoDB" id="4494979at2"/>
<evidence type="ECO:0000256" key="8">
    <source>
        <dbReference type="ARBA" id="ARBA00022723"/>
    </source>
</evidence>
<evidence type="ECO:0000256" key="7">
    <source>
        <dbReference type="ARBA" id="ARBA00022679"/>
    </source>
</evidence>
<feature type="domain" description="Thiamine pyrophosphate enzyme central" evidence="15">
    <location>
        <begin position="202"/>
        <end position="336"/>
    </location>
</feature>
<protein>
    <recommendedName>
        <fullName evidence="4 14">Acetolactate synthase</fullName>
        <ecNumber evidence="4 14">2.2.1.6</ecNumber>
    </recommendedName>
</protein>
<keyword evidence="19" id="KW-1185">Reference proteome</keyword>
<dbReference type="GeneID" id="98319497"/>
<evidence type="ECO:0000256" key="2">
    <source>
        <dbReference type="ARBA" id="ARBA00005025"/>
    </source>
</evidence>
<evidence type="ECO:0000256" key="10">
    <source>
        <dbReference type="ARBA" id="ARBA00022842"/>
    </source>
</evidence>
<dbReference type="PANTHER" id="PTHR18968">
    <property type="entry name" value="THIAMINE PYROPHOSPHATE ENZYMES"/>
    <property type="match status" value="1"/>
</dbReference>
<dbReference type="PANTHER" id="PTHR18968:SF13">
    <property type="entry name" value="ACETOLACTATE SYNTHASE CATALYTIC SUBUNIT, MITOCHONDRIAL"/>
    <property type="match status" value="1"/>
</dbReference>
<evidence type="ECO:0000259" key="15">
    <source>
        <dbReference type="Pfam" id="PF00205"/>
    </source>
</evidence>
<dbReference type="EMBL" id="AZGB01000018">
    <property type="protein sequence ID" value="KRM05784.1"/>
    <property type="molecule type" value="Genomic_DNA"/>
</dbReference>
<keyword evidence="8 14" id="KW-0479">Metal-binding</keyword>
<gene>
    <name evidence="18" type="ORF">FC89_GL001496</name>
</gene>
<evidence type="ECO:0000256" key="12">
    <source>
        <dbReference type="ARBA" id="ARBA00023304"/>
    </source>
</evidence>
<dbReference type="InterPro" id="IPR045229">
    <property type="entry name" value="TPP_enz"/>
</dbReference>
<dbReference type="GO" id="GO:0000287">
    <property type="term" value="F:magnesium ion binding"/>
    <property type="evidence" value="ECO:0007669"/>
    <property type="project" value="UniProtKB-UniRule"/>
</dbReference>
<keyword evidence="9" id="KW-0274">FAD</keyword>
<keyword evidence="5 14" id="KW-0028">Amino-acid biosynthesis</keyword>
<comment type="pathway">
    <text evidence="2 14">Amino-acid biosynthesis; L-valine biosynthesis; L-valine from pyruvate: step 1/4.</text>
</comment>
<dbReference type="GO" id="GO:0005948">
    <property type="term" value="C:acetolactate synthase complex"/>
    <property type="evidence" value="ECO:0007669"/>
    <property type="project" value="TreeGrafter"/>
</dbReference>
<evidence type="ECO:0000313" key="19">
    <source>
        <dbReference type="Proteomes" id="UP000051451"/>
    </source>
</evidence>
<keyword evidence="10 14" id="KW-0460">Magnesium</keyword>
<dbReference type="Pfam" id="PF00205">
    <property type="entry name" value="TPP_enzyme_M"/>
    <property type="match status" value="1"/>
</dbReference>
<evidence type="ECO:0000256" key="11">
    <source>
        <dbReference type="ARBA" id="ARBA00023052"/>
    </source>
</evidence>
<dbReference type="Gene3D" id="3.40.50.1220">
    <property type="entry name" value="TPP-binding domain"/>
    <property type="match status" value="1"/>
</dbReference>
<dbReference type="GO" id="GO:0009099">
    <property type="term" value="P:L-valine biosynthetic process"/>
    <property type="evidence" value="ECO:0007669"/>
    <property type="project" value="UniProtKB-UniPathway"/>
</dbReference>
<comment type="catalytic activity">
    <reaction evidence="13 14">
        <text>2 pyruvate + H(+) = (2S)-2-acetolactate + CO2</text>
        <dbReference type="Rhea" id="RHEA:25249"/>
        <dbReference type="ChEBI" id="CHEBI:15361"/>
        <dbReference type="ChEBI" id="CHEBI:15378"/>
        <dbReference type="ChEBI" id="CHEBI:16526"/>
        <dbReference type="ChEBI" id="CHEBI:58476"/>
        <dbReference type="EC" id="2.2.1.6"/>
    </reaction>
</comment>
<dbReference type="FunFam" id="3.40.50.970:FF:000016">
    <property type="entry name" value="Acetolactate synthase"/>
    <property type="match status" value="1"/>
</dbReference>
<dbReference type="InterPro" id="IPR012000">
    <property type="entry name" value="Thiamin_PyroP_enz_cen_dom"/>
</dbReference>
<dbReference type="InterPro" id="IPR039368">
    <property type="entry name" value="AHAS_TPP"/>
</dbReference>
<dbReference type="PROSITE" id="PS00187">
    <property type="entry name" value="TPP_ENZYMES"/>
    <property type="match status" value="1"/>
</dbReference>
<feature type="domain" description="Thiamine pyrophosphate enzyme N-terminal TPP-binding" evidence="17">
    <location>
        <begin position="17"/>
        <end position="131"/>
    </location>
</feature>
<dbReference type="InterPro" id="IPR029061">
    <property type="entry name" value="THDP-binding"/>
</dbReference>
<dbReference type="STRING" id="1423750.FC89_GL001496"/>
<evidence type="ECO:0000256" key="3">
    <source>
        <dbReference type="ARBA" id="ARBA00007812"/>
    </source>
</evidence>
<proteinExistence type="inferred from homology"/>
<accession>A0A0R1VJ90</accession>
<comment type="cofactor">
    <cofactor evidence="14">
        <name>thiamine diphosphate</name>
        <dbReference type="ChEBI" id="CHEBI:58937"/>
    </cofactor>
    <text evidence="14">Binds 1 thiamine pyrophosphate per subunit.</text>
</comment>
<evidence type="ECO:0000256" key="6">
    <source>
        <dbReference type="ARBA" id="ARBA00022630"/>
    </source>
</evidence>
<evidence type="ECO:0000259" key="17">
    <source>
        <dbReference type="Pfam" id="PF02776"/>
    </source>
</evidence>
<name>A0A0R1VJ90_9LACO</name>
<keyword evidence="6" id="KW-0285">Flavoprotein</keyword>
<dbReference type="FunFam" id="3.40.50.1220:FF:000008">
    <property type="entry name" value="Acetolactate synthase"/>
    <property type="match status" value="1"/>
</dbReference>
<dbReference type="RefSeq" id="WP_057872213.1">
    <property type="nucleotide sequence ID" value="NZ_AZGB01000018.1"/>
</dbReference>
<dbReference type="GO" id="GO:0050660">
    <property type="term" value="F:flavin adenine dinucleotide binding"/>
    <property type="evidence" value="ECO:0007669"/>
    <property type="project" value="InterPro"/>
</dbReference>
<dbReference type="SUPFAM" id="SSF52518">
    <property type="entry name" value="Thiamin diphosphate-binding fold (THDP-binding)"/>
    <property type="match status" value="2"/>
</dbReference>
<dbReference type="UniPathway" id="UPA00047">
    <property type="reaction ID" value="UER00055"/>
</dbReference>
<keyword evidence="11 14" id="KW-0786">Thiamine pyrophosphate</keyword>
<dbReference type="InterPro" id="IPR012846">
    <property type="entry name" value="Acetolactate_synth_lsu"/>
</dbReference>
<dbReference type="NCBIfam" id="TIGR00118">
    <property type="entry name" value="acolac_lg"/>
    <property type="match status" value="1"/>
</dbReference>
<evidence type="ECO:0000256" key="4">
    <source>
        <dbReference type="ARBA" id="ARBA00013145"/>
    </source>
</evidence>
<dbReference type="Proteomes" id="UP000051451">
    <property type="component" value="Unassembled WGS sequence"/>
</dbReference>
<comment type="similarity">
    <text evidence="3 14">Belongs to the TPP enzyme family.</text>
</comment>
<dbReference type="InterPro" id="IPR029035">
    <property type="entry name" value="DHS-like_NAD/FAD-binding_dom"/>
</dbReference>
<evidence type="ECO:0000259" key="16">
    <source>
        <dbReference type="Pfam" id="PF02775"/>
    </source>
</evidence>
<evidence type="ECO:0000256" key="14">
    <source>
        <dbReference type="RuleBase" id="RU003591"/>
    </source>
</evidence>
<evidence type="ECO:0000256" key="1">
    <source>
        <dbReference type="ARBA" id="ARBA00004974"/>
    </source>
</evidence>
<dbReference type="Pfam" id="PF02775">
    <property type="entry name" value="TPP_enzyme_C"/>
    <property type="match status" value="1"/>
</dbReference>
<dbReference type="FunFam" id="3.40.50.970:FF:000007">
    <property type="entry name" value="Acetolactate synthase"/>
    <property type="match status" value="1"/>
</dbReference>
<dbReference type="GO" id="GO:0030976">
    <property type="term" value="F:thiamine pyrophosphate binding"/>
    <property type="evidence" value="ECO:0007669"/>
    <property type="project" value="UniProtKB-UniRule"/>
</dbReference>
<dbReference type="InterPro" id="IPR012001">
    <property type="entry name" value="Thiamin_PyroP_enz_TPP-bd_dom"/>
</dbReference>